<keyword evidence="1" id="KW-0677">Repeat</keyword>
<dbReference type="EC" id="3.6.4.12" evidence="3"/>
<keyword evidence="3" id="KW-0378">Hydrolase</keyword>
<dbReference type="InterPro" id="IPR011990">
    <property type="entry name" value="TPR-like_helical_dom_sf"/>
</dbReference>
<dbReference type="InterPro" id="IPR046960">
    <property type="entry name" value="PPR_At4g14850-like_plant"/>
</dbReference>
<accession>A0A2I0AWS4</accession>
<dbReference type="Pfam" id="PF20431">
    <property type="entry name" value="E_motif"/>
    <property type="match status" value="1"/>
</dbReference>
<keyword evidence="4" id="KW-1185">Reference proteome</keyword>
<feature type="repeat" description="PPR" evidence="2">
    <location>
        <begin position="300"/>
        <end position="334"/>
    </location>
</feature>
<name>A0A2I0AWS4_9ASPA</name>
<dbReference type="OrthoDB" id="7457040at2759"/>
<dbReference type="PANTHER" id="PTHR47926">
    <property type="entry name" value="PENTATRICOPEPTIDE REPEAT-CONTAINING PROTEIN"/>
    <property type="match status" value="1"/>
</dbReference>
<evidence type="ECO:0000313" key="3">
    <source>
        <dbReference type="EMBL" id="PKA59997.1"/>
    </source>
</evidence>
<reference evidence="3 4" key="1">
    <citation type="journal article" date="2017" name="Nature">
        <title>The Apostasia genome and the evolution of orchids.</title>
        <authorList>
            <person name="Zhang G.Q."/>
            <person name="Liu K.W."/>
            <person name="Li Z."/>
            <person name="Lohaus R."/>
            <person name="Hsiao Y.Y."/>
            <person name="Niu S.C."/>
            <person name="Wang J.Y."/>
            <person name="Lin Y.C."/>
            <person name="Xu Q."/>
            <person name="Chen L.J."/>
            <person name="Yoshida K."/>
            <person name="Fujiwara S."/>
            <person name="Wang Z.W."/>
            <person name="Zhang Y.Q."/>
            <person name="Mitsuda N."/>
            <person name="Wang M."/>
            <person name="Liu G.H."/>
            <person name="Pecoraro L."/>
            <person name="Huang H.X."/>
            <person name="Xiao X.J."/>
            <person name="Lin M."/>
            <person name="Wu X.Y."/>
            <person name="Wu W.L."/>
            <person name="Chen Y.Y."/>
            <person name="Chang S.B."/>
            <person name="Sakamoto S."/>
            <person name="Ohme-Takagi M."/>
            <person name="Yagi M."/>
            <person name="Zeng S.J."/>
            <person name="Shen C.Y."/>
            <person name="Yeh C.M."/>
            <person name="Luo Y.B."/>
            <person name="Tsai W.C."/>
            <person name="Van de Peer Y."/>
            <person name="Liu Z.J."/>
        </authorList>
    </citation>
    <scope>NUCLEOTIDE SEQUENCE [LARGE SCALE GENOMIC DNA]</scope>
    <source>
        <strain evidence="4">cv. Shenzhen</strain>
        <tissue evidence="3">Stem</tissue>
    </source>
</reference>
<sequence length="618" mass="68080">MSRFQLISTTSRIVSLCRSGLLSAARQLFDEMPERDTVAWNAMLAAYCRSGFPSHTLSLFFSMRSCCTPQDPFSFTSALAAAADLGDLLAGEKLQSLAIRCGLCSFVPVCNSIVDLYGKCYRPSEAMRVFKEIVDRNEVSWCSLLHGFVVSGLLGEACKVFNEMPTRNLVAWNVMIKGFASCGEPKLSIDCFKEMLVSGCSGDFLTFSSLINFCAELSDPLCGKMIHALIIRNGWIDSVEVSNSVLSFYGKFNCYLETMRIFNSIGARSLVSWNAMIDAHMKFGNIEGAVSLFHEAPETNIVSWTSMVSGFARNSNGEEALHYFVNMMRNSHKPDDFTFGAILHACSLLTVLANGKMFHGLIIHCGFECFVYVSNGLINMYAKCGDIKSSSEVFDGIAMKDIVSWNAMIFGFAVHGCSQRALEVFKAMVASCIQPDKLTFIGLLMACCHSGLLEQGMGFLSSMESVHGISPDLDHLTCIVDMIGRSGYSRKLSNLIEEMNAGYSEALLNASNIYGDLLVGRRAGEWLMMMEPLKEGGYVMLSNLYCFNGRWREAEIVRRLMVKKELRKTPGCSWIEVGGIVMVFVSGSSLSPMVHLHNLLSILESEMRNPSSVGAESG</sequence>
<proteinExistence type="predicted"/>
<dbReference type="PANTHER" id="PTHR47926:SF465">
    <property type="entry name" value="PENTATRICOPEPTIDE REPEAT (PPR-LIKE) SUPERFAMILY PROTEIN"/>
    <property type="match status" value="1"/>
</dbReference>
<evidence type="ECO:0000256" key="2">
    <source>
        <dbReference type="PROSITE-ProRule" id="PRU00708"/>
    </source>
</evidence>
<evidence type="ECO:0000256" key="1">
    <source>
        <dbReference type="ARBA" id="ARBA00022737"/>
    </source>
</evidence>
<dbReference type="Pfam" id="PF13041">
    <property type="entry name" value="PPR_2"/>
    <property type="match status" value="3"/>
</dbReference>
<dbReference type="Proteomes" id="UP000236161">
    <property type="component" value="Unassembled WGS sequence"/>
</dbReference>
<organism evidence="3 4">
    <name type="scientific">Apostasia shenzhenica</name>
    <dbReference type="NCBI Taxonomy" id="1088818"/>
    <lineage>
        <taxon>Eukaryota</taxon>
        <taxon>Viridiplantae</taxon>
        <taxon>Streptophyta</taxon>
        <taxon>Embryophyta</taxon>
        <taxon>Tracheophyta</taxon>
        <taxon>Spermatophyta</taxon>
        <taxon>Magnoliopsida</taxon>
        <taxon>Liliopsida</taxon>
        <taxon>Asparagales</taxon>
        <taxon>Orchidaceae</taxon>
        <taxon>Apostasioideae</taxon>
        <taxon>Apostasia</taxon>
    </lineage>
</organism>
<dbReference type="Gene3D" id="1.25.40.10">
    <property type="entry name" value="Tetratricopeptide repeat domain"/>
    <property type="match status" value="4"/>
</dbReference>
<feature type="repeat" description="PPR" evidence="2">
    <location>
        <begin position="401"/>
        <end position="435"/>
    </location>
</feature>
<dbReference type="NCBIfam" id="TIGR00756">
    <property type="entry name" value="PPR"/>
    <property type="match status" value="6"/>
</dbReference>
<dbReference type="GO" id="GO:0009451">
    <property type="term" value="P:RNA modification"/>
    <property type="evidence" value="ECO:0007669"/>
    <property type="project" value="InterPro"/>
</dbReference>
<feature type="repeat" description="PPR" evidence="2">
    <location>
        <begin position="137"/>
        <end position="167"/>
    </location>
</feature>
<dbReference type="InterPro" id="IPR002885">
    <property type="entry name" value="PPR_rpt"/>
</dbReference>
<dbReference type="AlphaFoldDB" id="A0A2I0AWS4"/>
<feature type="repeat" description="PPR" evidence="2">
    <location>
        <begin position="36"/>
        <end position="66"/>
    </location>
</feature>
<protein>
    <submittedName>
        <fullName evidence="3">Pentatricopeptide repeat-containing protein</fullName>
        <ecNumber evidence="3">3.6.4.12</ecNumber>
    </submittedName>
</protein>
<dbReference type="EMBL" id="KZ451942">
    <property type="protein sequence ID" value="PKA59997.1"/>
    <property type="molecule type" value="Genomic_DNA"/>
</dbReference>
<dbReference type="GO" id="GO:0016787">
    <property type="term" value="F:hydrolase activity"/>
    <property type="evidence" value="ECO:0007669"/>
    <property type="project" value="UniProtKB-KW"/>
</dbReference>
<dbReference type="GO" id="GO:0003678">
    <property type="term" value="F:DNA helicase activity"/>
    <property type="evidence" value="ECO:0007669"/>
    <property type="project" value="UniProtKB-EC"/>
</dbReference>
<gene>
    <name evidence="3" type="primary">PCMP-E73</name>
    <name evidence="3" type="ORF">AXF42_Ash009681</name>
</gene>
<dbReference type="Pfam" id="PF01535">
    <property type="entry name" value="PPR"/>
    <property type="match status" value="5"/>
</dbReference>
<dbReference type="FunFam" id="1.25.40.10:FF:000441">
    <property type="entry name" value="Pentatricopeptide repeat-containing protein mitochondrial"/>
    <property type="match status" value="1"/>
</dbReference>
<dbReference type="PROSITE" id="PS51375">
    <property type="entry name" value="PPR"/>
    <property type="match status" value="5"/>
</dbReference>
<dbReference type="InterPro" id="IPR046848">
    <property type="entry name" value="E_motif"/>
</dbReference>
<dbReference type="GO" id="GO:0003723">
    <property type="term" value="F:RNA binding"/>
    <property type="evidence" value="ECO:0007669"/>
    <property type="project" value="InterPro"/>
</dbReference>
<feature type="repeat" description="PPR" evidence="2">
    <location>
        <begin position="168"/>
        <end position="202"/>
    </location>
</feature>
<dbReference type="FunFam" id="1.25.40.10:FF:001093">
    <property type="entry name" value="Pentatricopeptide repeat-containing protein At2g34400"/>
    <property type="match status" value="1"/>
</dbReference>
<evidence type="ECO:0000313" key="4">
    <source>
        <dbReference type="Proteomes" id="UP000236161"/>
    </source>
</evidence>